<gene>
    <name evidence="3" type="ORF">FP66_15740</name>
</gene>
<comment type="caution">
    <text evidence="3">The sequence shown here is derived from an EMBL/GenBank/DDBJ whole genome shotgun (WGS) entry which is preliminary data.</text>
</comment>
<keyword evidence="1" id="KW-0732">Signal</keyword>
<feature type="domain" description="ABC-type glycine betaine transport system substrate-binding" evidence="2">
    <location>
        <begin position="31"/>
        <end position="304"/>
    </location>
</feature>
<dbReference type="Proteomes" id="UP000029721">
    <property type="component" value="Unassembled WGS sequence"/>
</dbReference>
<evidence type="ECO:0000259" key="2">
    <source>
        <dbReference type="Pfam" id="PF04069"/>
    </source>
</evidence>
<dbReference type="RefSeq" id="WP_035593405.1">
    <property type="nucleotide sequence ID" value="NZ_JOKD01000009.1"/>
</dbReference>
<proteinExistence type="predicted"/>
<evidence type="ECO:0000313" key="3">
    <source>
        <dbReference type="EMBL" id="KGE79092.1"/>
    </source>
</evidence>
<dbReference type="InterPro" id="IPR007210">
    <property type="entry name" value="ABC_Gly_betaine_transp_sub-bd"/>
</dbReference>
<reference evidence="3 4" key="1">
    <citation type="submission" date="2014-06" db="EMBL/GenBank/DDBJ databases">
        <title>Draft genome sequence of an extremely salt tolerant bacteria Halomonas salina/CIFRI 1.</title>
        <authorList>
            <person name="Behera B.D."/>
            <person name="Meena D.K."/>
            <person name="Das P."/>
            <person name="Maharana J."/>
            <person name="Paria P."/>
            <person name="Sharma A.P."/>
            <person name="Shamsudheen K.V."/>
            <person name="Rijit J."/>
            <person name="Dixit V."/>
            <person name="Verma A."/>
            <person name="Scaria V."/>
            <person name="Sivasubbu S."/>
        </authorList>
    </citation>
    <scope>NUCLEOTIDE SEQUENCE [LARGE SCALE GENOMIC DNA]</scope>
    <source>
        <strain evidence="3 4">CIFRI 1</strain>
    </source>
</reference>
<evidence type="ECO:0000256" key="1">
    <source>
        <dbReference type="SAM" id="SignalP"/>
    </source>
</evidence>
<dbReference type="SUPFAM" id="SSF53850">
    <property type="entry name" value="Periplasmic binding protein-like II"/>
    <property type="match status" value="1"/>
</dbReference>
<dbReference type="Gene3D" id="3.40.190.10">
    <property type="entry name" value="Periplasmic binding protein-like II"/>
    <property type="match status" value="1"/>
</dbReference>
<sequence length="308" mass="32663">MQPALTRLAAIAAGTLMTLGAAQAQDAAGEPVVIASKIDTEGSVLGQLILQRLEAGGIAVEDRLQLGATSIVRTALTTGEIDLYPEYTGNGAFFFDMADSPVWKDAEQAYETVRQKDREANDLVWLTPAEANNTWAISVRGDLARAHELASLEDLAGYLDDGGEFKLAASAEFVESPQALPAFQDAYGFELSEDELLVLSGGNTAATMRAAAQQTSGVNAAMTYGTDGGLKALDLHVLDDTLGVQPVYQPAPVVRAEVLEMHPEIETLLAPVFEALDRDTLQRLNGDVAVNGLDPAKVAGDFLDTLDE</sequence>
<feature type="signal peptide" evidence="1">
    <location>
        <begin position="1"/>
        <end position="24"/>
    </location>
</feature>
<evidence type="ECO:0000313" key="4">
    <source>
        <dbReference type="Proteomes" id="UP000029721"/>
    </source>
</evidence>
<dbReference type="CDD" id="cd13616">
    <property type="entry name" value="PBP2_OsmF"/>
    <property type="match status" value="1"/>
</dbReference>
<accession>A0ABR4WWI9</accession>
<name>A0ABR4WWI9_9GAMM</name>
<dbReference type="Gene3D" id="3.40.190.120">
    <property type="entry name" value="Osmoprotection protein (prox), domain 2"/>
    <property type="match status" value="1"/>
</dbReference>
<feature type="chain" id="PRO_5045084779" evidence="1">
    <location>
        <begin position="25"/>
        <end position="308"/>
    </location>
</feature>
<protein>
    <submittedName>
        <fullName evidence="3">Osmoprotectant uptake system substrate-binding protein</fullName>
    </submittedName>
</protein>
<dbReference type="Pfam" id="PF04069">
    <property type="entry name" value="OpuAC"/>
    <property type="match status" value="1"/>
</dbReference>
<keyword evidence="4" id="KW-1185">Reference proteome</keyword>
<organism evidence="3 4">
    <name type="scientific">Halomonas salina</name>
    <dbReference type="NCBI Taxonomy" id="42565"/>
    <lineage>
        <taxon>Bacteria</taxon>
        <taxon>Pseudomonadati</taxon>
        <taxon>Pseudomonadota</taxon>
        <taxon>Gammaproteobacteria</taxon>
        <taxon>Oceanospirillales</taxon>
        <taxon>Halomonadaceae</taxon>
        <taxon>Halomonas</taxon>
    </lineage>
</organism>
<dbReference type="EMBL" id="JOKD01000009">
    <property type="protein sequence ID" value="KGE79092.1"/>
    <property type="molecule type" value="Genomic_DNA"/>
</dbReference>